<reference evidence="2 3" key="1">
    <citation type="submission" date="2017-09" db="EMBL/GenBank/DDBJ databases">
        <title>Depth-based differentiation of microbial function through sediment-hosted aquifers and enrichment of novel symbionts in the deep terrestrial subsurface.</title>
        <authorList>
            <person name="Probst A.J."/>
            <person name="Ladd B."/>
            <person name="Jarett J.K."/>
            <person name="Geller-Mcgrath D.E."/>
            <person name="Sieber C.M."/>
            <person name="Emerson J.B."/>
            <person name="Anantharaman K."/>
            <person name="Thomas B.C."/>
            <person name="Malmstrom R."/>
            <person name="Stieglmeier M."/>
            <person name="Klingl A."/>
            <person name="Woyke T."/>
            <person name="Ryan C.M."/>
            <person name="Banfield J.F."/>
        </authorList>
    </citation>
    <scope>NUCLEOTIDE SEQUENCE [LARGE SCALE GENOMIC DNA]</scope>
    <source>
        <strain evidence="2">CG17_big_fil_post_rev_8_21_14_2_50_48_46</strain>
    </source>
</reference>
<proteinExistence type="predicted"/>
<accession>A0A2M7G703</accession>
<dbReference type="Gene3D" id="2.40.50.180">
    <property type="entry name" value="CheA-289, Domain 4"/>
    <property type="match status" value="1"/>
</dbReference>
<dbReference type="Gene3D" id="2.30.30.40">
    <property type="entry name" value="SH3 Domains"/>
    <property type="match status" value="1"/>
</dbReference>
<dbReference type="PROSITE" id="PS50851">
    <property type="entry name" value="CHEW"/>
    <property type="match status" value="1"/>
</dbReference>
<dbReference type="InterPro" id="IPR002545">
    <property type="entry name" value="CheW-lke_dom"/>
</dbReference>
<dbReference type="EMBL" id="PFFQ01000019">
    <property type="protein sequence ID" value="PIW17832.1"/>
    <property type="molecule type" value="Genomic_DNA"/>
</dbReference>
<dbReference type="SMART" id="SM00260">
    <property type="entry name" value="CheW"/>
    <property type="match status" value="1"/>
</dbReference>
<gene>
    <name evidence="2" type="ORF">COW36_07120</name>
</gene>
<evidence type="ECO:0000313" key="2">
    <source>
        <dbReference type="EMBL" id="PIW17832.1"/>
    </source>
</evidence>
<dbReference type="GO" id="GO:0006935">
    <property type="term" value="P:chemotaxis"/>
    <property type="evidence" value="ECO:0007669"/>
    <property type="project" value="InterPro"/>
</dbReference>
<dbReference type="AlphaFoldDB" id="A0A2M7G703"/>
<name>A0A2M7G703_9BACT</name>
<evidence type="ECO:0000313" key="3">
    <source>
        <dbReference type="Proteomes" id="UP000231019"/>
    </source>
</evidence>
<dbReference type="SUPFAM" id="SSF50341">
    <property type="entry name" value="CheW-like"/>
    <property type="match status" value="1"/>
</dbReference>
<dbReference type="PANTHER" id="PTHR22617">
    <property type="entry name" value="CHEMOTAXIS SENSOR HISTIDINE KINASE-RELATED"/>
    <property type="match status" value="1"/>
</dbReference>
<dbReference type="GO" id="GO:0005829">
    <property type="term" value="C:cytosol"/>
    <property type="evidence" value="ECO:0007669"/>
    <property type="project" value="TreeGrafter"/>
</dbReference>
<dbReference type="InterPro" id="IPR039315">
    <property type="entry name" value="CheW"/>
</dbReference>
<dbReference type="Proteomes" id="UP000231019">
    <property type="component" value="Unassembled WGS sequence"/>
</dbReference>
<comment type="caution">
    <text evidence="2">The sequence shown here is derived from an EMBL/GenBank/DDBJ whole genome shotgun (WGS) entry which is preliminary data.</text>
</comment>
<sequence length="195" mass="21949">MSEIDWQTLNQRLLDNQSQLSEHNSREIQFWPDLLERRAQQLADRKQLVQKSQKTFLVCQLQTERYALALTQLKEIAPFKTCTFLPLAPPSLLGIYNQRGVMVSVLELADLLGLSAHPSRCGEGYLLFLRSVPPVALRVDAIGDFLHFEEQALIPCPKAPFLQGLVGDVQILNLSALSHAPLLQSISLASYQEQE</sequence>
<protein>
    <recommendedName>
        <fullName evidence="1">CheW-like domain-containing protein</fullName>
    </recommendedName>
</protein>
<dbReference type="GO" id="GO:0007165">
    <property type="term" value="P:signal transduction"/>
    <property type="evidence" value="ECO:0007669"/>
    <property type="project" value="InterPro"/>
</dbReference>
<dbReference type="PANTHER" id="PTHR22617:SF23">
    <property type="entry name" value="CHEMOTAXIS PROTEIN CHEW"/>
    <property type="match status" value="1"/>
</dbReference>
<evidence type="ECO:0000259" key="1">
    <source>
        <dbReference type="PROSITE" id="PS50851"/>
    </source>
</evidence>
<dbReference type="InterPro" id="IPR036061">
    <property type="entry name" value="CheW-like_dom_sf"/>
</dbReference>
<organism evidence="2 3">
    <name type="scientific">bacterium (Candidatus Blackallbacteria) CG17_big_fil_post_rev_8_21_14_2_50_48_46</name>
    <dbReference type="NCBI Taxonomy" id="2014261"/>
    <lineage>
        <taxon>Bacteria</taxon>
        <taxon>Candidatus Blackallbacteria</taxon>
    </lineage>
</organism>
<feature type="domain" description="CheW-like" evidence="1">
    <location>
        <begin position="53"/>
        <end position="195"/>
    </location>
</feature>
<dbReference type="Pfam" id="PF01584">
    <property type="entry name" value="CheW"/>
    <property type="match status" value="1"/>
</dbReference>